<gene>
    <name evidence="2" type="ORF">HID58_061613</name>
</gene>
<protein>
    <submittedName>
        <fullName evidence="2">Uncharacterized protein</fullName>
    </submittedName>
</protein>
<accession>A0ABQ7ZZN5</accession>
<feature type="transmembrane region" description="Helical" evidence="1">
    <location>
        <begin position="216"/>
        <end position="238"/>
    </location>
</feature>
<feature type="transmembrane region" description="Helical" evidence="1">
    <location>
        <begin position="59"/>
        <end position="85"/>
    </location>
</feature>
<comment type="caution">
    <text evidence="2">The sequence shown here is derived from an EMBL/GenBank/DDBJ whole genome shotgun (WGS) entry which is preliminary data.</text>
</comment>
<sequence>MILFRLFFYLSSLILLHLSLLLASLVWIVFSSVHALCAWKVISSLKFELFFFGGRLPFSLPLVVSFLLLLSLVCGVSLWSFGLFYLELVVLRWHERLVCACLVCELVVVIPVLEELHLVGLGQSSVVFDFVFLSLTCLSARLGFQDLVFGDLTSMLFFIARGWLHGLMILFRLFFYLCSLILLHLSLLLASLVWIVFSSVHALCAWKVISSLKFELFFFGGRLPFSLPRVCGVSLWSFGLFYLELVVLRWHERLVCACLVCELVVVIPVL</sequence>
<feature type="non-terminal residue" evidence="2">
    <location>
        <position position="270"/>
    </location>
</feature>
<evidence type="ECO:0000313" key="3">
    <source>
        <dbReference type="Proteomes" id="UP000824890"/>
    </source>
</evidence>
<evidence type="ECO:0000313" key="2">
    <source>
        <dbReference type="EMBL" id="KAH0885517.1"/>
    </source>
</evidence>
<keyword evidence="1" id="KW-0812">Transmembrane</keyword>
<keyword evidence="1" id="KW-0472">Membrane</keyword>
<feature type="transmembrane region" description="Helical" evidence="1">
    <location>
        <begin position="97"/>
        <end position="113"/>
    </location>
</feature>
<organism evidence="2 3">
    <name type="scientific">Brassica napus</name>
    <name type="common">Rape</name>
    <dbReference type="NCBI Taxonomy" id="3708"/>
    <lineage>
        <taxon>Eukaryota</taxon>
        <taxon>Viridiplantae</taxon>
        <taxon>Streptophyta</taxon>
        <taxon>Embryophyta</taxon>
        <taxon>Tracheophyta</taxon>
        <taxon>Spermatophyta</taxon>
        <taxon>Magnoliopsida</taxon>
        <taxon>eudicotyledons</taxon>
        <taxon>Gunneridae</taxon>
        <taxon>Pentapetalae</taxon>
        <taxon>rosids</taxon>
        <taxon>malvids</taxon>
        <taxon>Brassicales</taxon>
        <taxon>Brassicaceae</taxon>
        <taxon>Brassiceae</taxon>
        <taxon>Brassica</taxon>
    </lineage>
</organism>
<proteinExistence type="predicted"/>
<feature type="transmembrane region" description="Helical" evidence="1">
    <location>
        <begin position="181"/>
        <end position="204"/>
    </location>
</feature>
<keyword evidence="1" id="KW-1133">Transmembrane helix</keyword>
<reference evidence="2 3" key="1">
    <citation type="submission" date="2021-05" db="EMBL/GenBank/DDBJ databases">
        <title>Genome Assembly of Synthetic Allotetraploid Brassica napus Reveals Homoeologous Exchanges between Subgenomes.</title>
        <authorList>
            <person name="Davis J.T."/>
        </authorList>
    </citation>
    <scope>NUCLEOTIDE SEQUENCE [LARGE SCALE GENOMIC DNA]</scope>
    <source>
        <strain evidence="3">cv. Da-Ae</strain>
        <tissue evidence="2">Seedling</tissue>
    </source>
</reference>
<feature type="transmembrane region" description="Helical" evidence="1">
    <location>
        <begin position="156"/>
        <end position="175"/>
    </location>
</feature>
<name>A0ABQ7ZZN5_BRANA</name>
<dbReference type="EMBL" id="JAGKQM010000014">
    <property type="protein sequence ID" value="KAH0885517.1"/>
    <property type="molecule type" value="Genomic_DNA"/>
</dbReference>
<evidence type="ECO:0000256" key="1">
    <source>
        <dbReference type="SAM" id="Phobius"/>
    </source>
</evidence>
<dbReference type="Proteomes" id="UP000824890">
    <property type="component" value="Unassembled WGS sequence"/>
</dbReference>
<keyword evidence="3" id="KW-1185">Reference proteome</keyword>